<organism evidence="2 3">
    <name type="scientific">Bacillus mesophilus</name>
    <dbReference type="NCBI Taxonomy" id="1808955"/>
    <lineage>
        <taxon>Bacteria</taxon>
        <taxon>Bacillati</taxon>
        <taxon>Bacillota</taxon>
        <taxon>Bacilli</taxon>
        <taxon>Bacillales</taxon>
        <taxon>Bacillaceae</taxon>
        <taxon>Bacillus</taxon>
    </lineage>
</organism>
<comment type="caution">
    <text evidence="2">The sequence shown here is derived from an EMBL/GenBank/DDBJ whole genome shotgun (WGS) entry which is preliminary data.</text>
</comment>
<accession>A0A6M0Q5K2</accession>
<dbReference type="Pfam" id="PF14036">
    <property type="entry name" value="YlaH"/>
    <property type="match status" value="1"/>
</dbReference>
<gene>
    <name evidence="2" type="ORF">G4D63_01415</name>
</gene>
<sequence length="101" mass="11298">MENTFSFFAALYQIDQNPEIGMWLLYITIFLLSALVYKLGFAKKLPLLKTIVIYFFLGLGCSFLTILAVALPVVEGLMVASLVLIIYKIRLNQSKKEGSSA</sequence>
<dbReference type="InterPro" id="IPR025620">
    <property type="entry name" value="YlaH"/>
</dbReference>
<keyword evidence="3" id="KW-1185">Reference proteome</keyword>
<evidence type="ECO:0008006" key="4">
    <source>
        <dbReference type="Google" id="ProtNLM"/>
    </source>
</evidence>
<evidence type="ECO:0000313" key="2">
    <source>
        <dbReference type="EMBL" id="NEY70388.1"/>
    </source>
</evidence>
<keyword evidence="1" id="KW-0812">Transmembrane</keyword>
<keyword evidence="1" id="KW-0472">Membrane</keyword>
<name>A0A6M0Q5K2_9BACI</name>
<dbReference type="EMBL" id="JAAIWM010000001">
    <property type="protein sequence ID" value="NEY70388.1"/>
    <property type="molecule type" value="Genomic_DNA"/>
</dbReference>
<keyword evidence="1" id="KW-1133">Transmembrane helix</keyword>
<feature type="transmembrane region" description="Helical" evidence="1">
    <location>
        <begin position="51"/>
        <end position="70"/>
    </location>
</feature>
<reference evidence="2 3" key="1">
    <citation type="submission" date="2020-02" db="EMBL/GenBank/DDBJ databases">
        <title>Bacillus aquiflavi sp. nov., isolated from yellow water of strong flavor Chinese baijiu in Yibin region of China.</title>
        <authorList>
            <person name="Xie J."/>
        </authorList>
    </citation>
    <scope>NUCLEOTIDE SEQUENCE [LARGE SCALE GENOMIC DNA]</scope>
    <source>
        <strain evidence="2 3">SA4</strain>
    </source>
</reference>
<protein>
    <recommendedName>
        <fullName evidence="4">YlaH-like family protein</fullName>
    </recommendedName>
</protein>
<evidence type="ECO:0000256" key="1">
    <source>
        <dbReference type="SAM" id="Phobius"/>
    </source>
</evidence>
<evidence type="ECO:0000313" key="3">
    <source>
        <dbReference type="Proteomes" id="UP000481043"/>
    </source>
</evidence>
<proteinExistence type="predicted"/>
<dbReference type="RefSeq" id="WP_163176949.1">
    <property type="nucleotide sequence ID" value="NZ_JAAIWM010000001.1"/>
</dbReference>
<dbReference type="AlphaFoldDB" id="A0A6M0Q5K2"/>
<dbReference type="Proteomes" id="UP000481043">
    <property type="component" value="Unassembled WGS sequence"/>
</dbReference>
<feature type="transmembrane region" description="Helical" evidence="1">
    <location>
        <begin position="20"/>
        <end position="39"/>
    </location>
</feature>